<name>A0ABR2ZEP9_9AGAR</name>
<evidence type="ECO:0008006" key="4">
    <source>
        <dbReference type="Google" id="ProtNLM"/>
    </source>
</evidence>
<keyword evidence="3" id="KW-1185">Reference proteome</keyword>
<protein>
    <recommendedName>
        <fullName evidence="4">CCHC-type domain-containing protein</fullName>
    </recommendedName>
</protein>
<gene>
    <name evidence="2" type="ORF">AAF712_013857</name>
</gene>
<organism evidence="2 3">
    <name type="scientific">Marasmius tenuissimus</name>
    <dbReference type="NCBI Taxonomy" id="585030"/>
    <lineage>
        <taxon>Eukaryota</taxon>
        <taxon>Fungi</taxon>
        <taxon>Dikarya</taxon>
        <taxon>Basidiomycota</taxon>
        <taxon>Agaricomycotina</taxon>
        <taxon>Agaricomycetes</taxon>
        <taxon>Agaricomycetidae</taxon>
        <taxon>Agaricales</taxon>
        <taxon>Marasmiineae</taxon>
        <taxon>Marasmiaceae</taxon>
        <taxon>Marasmius</taxon>
    </lineage>
</organism>
<evidence type="ECO:0000313" key="3">
    <source>
        <dbReference type="Proteomes" id="UP001437256"/>
    </source>
</evidence>
<dbReference type="EMBL" id="JBBXMP010000228">
    <property type="protein sequence ID" value="KAL0059416.1"/>
    <property type="molecule type" value="Genomic_DNA"/>
</dbReference>
<feature type="compositionally biased region" description="Low complexity" evidence="1">
    <location>
        <begin position="93"/>
        <end position="124"/>
    </location>
</feature>
<accession>A0ABR2ZEP9</accession>
<sequence>MKMKQEDGESYGDFYNRFAVMATRSGFDETSLRWYLLKALSKPTLERLRGSNIIPADYQTLHRHLRDLDINDHSMMEAGLIDGYDVQVATMPSSSSKTTTTTSTSTNASSSSNPNTTRTTVTRTQNVPSGGRTTVTNTRSNFVPRSNYQNRNNNYNNNRNACTTTTTTEVRKAVTGLPGPSNPPAAATSAAPPLANPIAWPDKSIREQRRRDGLCLLCGSPDHFIPRCPHNQQIARGARSFAELPDPNSVWVESEEGLGYLVDMDEFLEEQEEQESENVDETPETTSET</sequence>
<feature type="compositionally biased region" description="Acidic residues" evidence="1">
    <location>
        <begin position="268"/>
        <end position="283"/>
    </location>
</feature>
<feature type="compositionally biased region" description="Low complexity" evidence="1">
    <location>
        <begin position="147"/>
        <end position="162"/>
    </location>
</feature>
<feature type="region of interest" description="Disordered" evidence="1">
    <location>
        <begin position="268"/>
        <end position="289"/>
    </location>
</feature>
<evidence type="ECO:0000313" key="2">
    <source>
        <dbReference type="EMBL" id="KAL0059416.1"/>
    </source>
</evidence>
<comment type="caution">
    <text evidence="2">The sequence shown here is derived from an EMBL/GenBank/DDBJ whole genome shotgun (WGS) entry which is preliminary data.</text>
</comment>
<proteinExistence type="predicted"/>
<feature type="compositionally biased region" description="Polar residues" evidence="1">
    <location>
        <begin position="125"/>
        <end position="146"/>
    </location>
</feature>
<dbReference type="Proteomes" id="UP001437256">
    <property type="component" value="Unassembled WGS sequence"/>
</dbReference>
<reference evidence="2 3" key="1">
    <citation type="submission" date="2024-05" db="EMBL/GenBank/DDBJ databases">
        <title>A draft genome resource for the thread blight pathogen Marasmius tenuissimus strain MS-2.</title>
        <authorList>
            <person name="Yulfo-Soto G.E."/>
            <person name="Baruah I.K."/>
            <person name="Amoako-Attah I."/>
            <person name="Bukari Y."/>
            <person name="Meinhardt L.W."/>
            <person name="Bailey B.A."/>
            <person name="Cohen S.P."/>
        </authorList>
    </citation>
    <scope>NUCLEOTIDE SEQUENCE [LARGE SCALE GENOMIC DNA]</scope>
    <source>
        <strain evidence="2 3">MS-2</strain>
    </source>
</reference>
<evidence type="ECO:0000256" key="1">
    <source>
        <dbReference type="SAM" id="MobiDB-lite"/>
    </source>
</evidence>
<feature type="region of interest" description="Disordered" evidence="1">
    <location>
        <begin position="91"/>
        <end position="162"/>
    </location>
</feature>